<evidence type="ECO:0000256" key="5">
    <source>
        <dbReference type="ARBA" id="ARBA00022989"/>
    </source>
</evidence>
<feature type="transmembrane region" description="Helical" evidence="8">
    <location>
        <begin position="285"/>
        <end position="305"/>
    </location>
</feature>
<evidence type="ECO:0000256" key="2">
    <source>
        <dbReference type="ARBA" id="ARBA00006434"/>
    </source>
</evidence>
<accession>A0A6N9H9L9</accession>
<evidence type="ECO:0000256" key="3">
    <source>
        <dbReference type="ARBA" id="ARBA00022448"/>
    </source>
</evidence>
<feature type="transmembrane region" description="Helical" evidence="8">
    <location>
        <begin position="122"/>
        <end position="140"/>
    </location>
</feature>
<protein>
    <submittedName>
        <fullName evidence="9">Sodium:solute symporter family protein</fullName>
    </submittedName>
</protein>
<keyword evidence="6 8" id="KW-0472">Membrane</keyword>
<feature type="transmembrane region" description="Helical" evidence="8">
    <location>
        <begin position="77"/>
        <end position="101"/>
    </location>
</feature>
<feature type="transmembrane region" description="Helical" evidence="8">
    <location>
        <begin position="325"/>
        <end position="344"/>
    </location>
</feature>
<evidence type="ECO:0000313" key="10">
    <source>
        <dbReference type="Proteomes" id="UP000469215"/>
    </source>
</evidence>
<evidence type="ECO:0000256" key="8">
    <source>
        <dbReference type="SAM" id="Phobius"/>
    </source>
</evidence>
<gene>
    <name evidence="9" type="ORF">GSY69_10795</name>
</gene>
<comment type="similarity">
    <text evidence="2 7">Belongs to the sodium:solute symporter (SSF) (TC 2.A.21) family.</text>
</comment>
<feature type="transmembrane region" description="Helical" evidence="8">
    <location>
        <begin position="422"/>
        <end position="440"/>
    </location>
</feature>
<dbReference type="PANTHER" id="PTHR48086:SF8">
    <property type="entry name" value="MONOCARBOXYLIC ACID PERMEASE"/>
    <property type="match status" value="1"/>
</dbReference>
<reference evidence="9 10" key="1">
    <citation type="submission" date="2020-01" db="EMBL/GenBank/DDBJ databases">
        <authorList>
            <person name="Deng T."/>
        </authorList>
    </citation>
    <scope>NUCLEOTIDE SEQUENCE [LARGE SCALE GENOMIC DNA]</scope>
    <source>
        <strain evidence="9 10">5221</strain>
    </source>
</reference>
<feature type="transmembrane region" description="Helical" evidence="8">
    <location>
        <begin position="396"/>
        <end position="416"/>
    </location>
</feature>
<keyword evidence="3" id="KW-0813">Transport</keyword>
<dbReference type="InterPro" id="IPR050277">
    <property type="entry name" value="Sodium:Solute_Symporter"/>
</dbReference>
<evidence type="ECO:0000256" key="7">
    <source>
        <dbReference type="RuleBase" id="RU362091"/>
    </source>
</evidence>
<keyword evidence="10" id="KW-1185">Reference proteome</keyword>
<evidence type="ECO:0000256" key="1">
    <source>
        <dbReference type="ARBA" id="ARBA00004141"/>
    </source>
</evidence>
<dbReference type="Proteomes" id="UP000469215">
    <property type="component" value="Unassembled WGS sequence"/>
</dbReference>
<evidence type="ECO:0000313" key="9">
    <source>
        <dbReference type="EMBL" id="MYM20436.1"/>
    </source>
</evidence>
<dbReference type="CDD" id="cd10322">
    <property type="entry name" value="SLC5sbd"/>
    <property type="match status" value="1"/>
</dbReference>
<feature type="transmembrane region" description="Helical" evidence="8">
    <location>
        <begin position="447"/>
        <end position="465"/>
    </location>
</feature>
<sequence>MSGPALIATIIFGLAMLATIGIGVYSGMGREKSLDEWSVSGRGLGLLFVVLLMAGETYTSFSFLGTAGWSYKYGVPIFYLIAYLSVGLVAAYLFAPALWTYAARHRLVSLSDVVEHRFQSRGLGILAAVLASIFVIPYIQVQIQGMGAVVNAMSYGAIDLKVAAIVSFIVAEVFILVSGLRGSAWVSVLKDGLVVIAIVFLAIYVPLHYFSGVGELLDRMVAEKPQWLTFPGAGSGVYGGTWFVSTLLLNGITITIFPTSIAGYFSSQSANALRRNSIILPWYQLLLLVPMMIGCAALFVVPALADADLALFSVVIDSLPAPLVAIIGVAGALSAIVPMSVYMLSIGTMWGRTILGGGLAQQNARTDEAHLSPEQRRASAAERAGLGARQRRLSQWVCLIAGALALAGSLLLPNALVSLSVLSYEGLAQLVPAALLSLYWPRMSKQAAAAGLIVGSVLMVVLHYTGNDPLLGVNGGVWAVAVNAIIVWAVSMAKPDPRWRRDWRTASAEQAPAAVRS</sequence>
<dbReference type="Gene3D" id="1.20.1730.10">
    <property type="entry name" value="Sodium/glucose cotransporter"/>
    <property type="match status" value="1"/>
</dbReference>
<dbReference type="PROSITE" id="PS50283">
    <property type="entry name" value="NA_SOLUT_SYMP_3"/>
    <property type="match status" value="1"/>
</dbReference>
<keyword evidence="5 8" id="KW-1133">Transmembrane helix</keyword>
<comment type="caution">
    <text evidence="9">The sequence shown here is derived from an EMBL/GenBank/DDBJ whole genome shotgun (WGS) entry which is preliminary data.</text>
</comment>
<dbReference type="RefSeq" id="WP_160953851.1">
    <property type="nucleotide sequence ID" value="NZ_WWEQ01000052.1"/>
</dbReference>
<evidence type="ECO:0000256" key="6">
    <source>
        <dbReference type="ARBA" id="ARBA00023136"/>
    </source>
</evidence>
<dbReference type="AlphaFoldDB" id="A0A6N9H9L9"/>
<feature type="transmembrane region" description="Helical" evidence="8">
    <location>
        <begin position="192"/>
        <end position="210"/>
    </location>
</feature>
<dbReference type="GO" id="GO:0022857">
    <property type="term" value="F:transmembrane transporter activity"/>
    <property type="evidence" value="ECO:0007669"/>
    <property type="project" value="InterPro"/>
</dbReference>
<feature type="transmembrane region" description="Helical" evidence="8">
    <location>
        <begin position="471"/>
        <end position="491"/>
    </location>
</feature>
<evidence type="ECO:0000256" key="4">
    <source>
        <dbReference type="ARBA" id="ARBA00022692"/>
    </source>
</evidence>
<keyword evidence="4 8" id="KW-0812">Transmembrane</keyword>
<feature type="transmembrane region" description="Helical" evidence="8">
    <location>
        <begin position="46"/>
        <end position="71"/>
    </location>
</feature>
<dbReference type="Pfam" id="PF00474">
    <property type="entry name" value="SSF"/>
    <property type="match status" value="1"/>
</dbReference>
<dbReference type="PANTHER" id="PTHR48086">
    <property type="entry name" value="SODIUM/PROLINE SYMPORTER-RELATED"/>
    <property type="match status" value="1"/>
</dbReference>
<dbReference type="GO" id="GO:0005886">
    <property type="term" value="C:plasma membrane"/>
    <property type="evidence" value="ECO:0007669"/>
    <property type="project" value="TreeGrafter"/>
</dbReference>
<proteinExistence type="inferred from homology"/>
<feature type="transmembrane region" description="Helical" evidence="8">
    <location>
        <begin position="160"/>
        <end position="180"/>
    </location>
</feature>
<feature type="transmembrane region" description="Helical" evidence="8">
    <location>
        <begin position="242"/>
        <end position="265"/>
    </location>
</feature>
<organism evidence="9 10">
    <name type="scientific">Brevibacterium rongguiense</name>
    <dbReference type="NCBI Taxonomy" id="2695267"/>
    <lineage>
        <taxon>Bacteria</taxon>
        <taxon>Bacillati</taxon>
        <taxon>Actinomycetota</taxon>
        <taxon>Actinomycetes</taxon>
        <taxon>Micrococcales</taxon>
        <taxon>Brevibacteriaceae</taxon>
        <taxon>Brevibacterium</taxon>
    </lineage>
</organism>
<comment type="subcellular location">
    <subcellularLocation>
        <location evidence="1">Membrane</location>
        <topology evidence="1">Multi-pass membrane protein</topology>
    </subcellularLocation>
</comment>
<name>A0A6N9H9L9_9MICO</name>
<feature type="transmembrane region" description="Helical" evidence="8">
    <location>
        <begin position="6"/>
        <end position="25"/>
    </location>
</feature>
<dbReference type="EMBL" id="WWEQ01000052">
    <property type="protein sequence ID" value="MYM20436.1"/>
    <property type="molecule type" value="Genomic_DNA"/>
</dbReference>
<dbReference type="InterPro" id="IPR038377">
    <property type="entry name" value="Na/Glc_symporter_sf"/>
</dbReference>
<dbReference type="InterPro" id="IPR001734">
    <property type="entry name" value="Na/solute_symporter"/>
</dbReference>